<dbReference type="AlphaFoldDB" id="J3PL09"/>
<name>J3PL09_GAET3</name>
<reference evidence="1" key="3">
    <citation type="submission" date="2010-09" db="EMBL/GenBank/DDBJ databases">
        <title>Annotation of Gaeumannomyces graminis var. tritici R3-111a-1.</title>
        <authorList>
            <consortium name="The Broad Institute Genome Sequencing Platform"/>
            <person name="Ma L.-J."/>
            <person name="Dead R."/>
            <person name="Young S.K."/>
            <person name="Zeng Q."/>
            <person name="Gargeya S."/>
            <person name="Fitzgerald M."/>
            <person name="Haas B."/>
            <person name="Abouelleil A."/>
            <person name="Alvarado L."/>
            <person name="Arachchi H.M."/>
            <person name="Berlin A."/>
            <person name="Brown A."/>
            <person name="Chapman S.B."/>
            <person name="Chen Z."/>
            <person name="Dunbar C."/>
            <person name="Freedman E."/>
            <person name="Gearin G."/>
            <person name="Gellesch M."/>
            <person name="Goldberg J."/>
            <person name="Griggs A."/>
            <person name="Gujja S."/>
            <person name="Heiman D."/>
            <person name="Howarth C."/>
            <person name="Larson L."/>
            <person name="Lui A."/>
            <person name="MacDonald P.J.P."/>
            <person name="Mehta T."/>
            <person name="Montmayeur A."/>
            <person name="Murphy C."/>
            <person name="Neiman D."/>
            <person name="Pearson M."/>
            <person name="Priest M."/>
            <person name="Roberts A."/>
            <person name="Saif S."/>
            <person name="Shea T."/>
            <person name="Shenoy N."/>
            <person name="Sisk P."/>
            <person name="Stolte C."/>
            <person name="Sykes S."/>
            <person name="Yandava C."/>
            <person name="Wortman J."/>
            <person name="Nusbaum C."/>
            <person name="Birren B."/>
        </authorList>
    </citation>
    <scope>NUCLEOTIDE SEQUENCE</scope>
    <source>
        <strain evidence="1">R3-111a-1</strain>
    </source>
</reference>
<reference evidence="1" key="2">
    <citation type="submission" date="2010-07" db="EMBL/GenBank/DDBJ databases">
        <authorList>
            <consortium name="The Broad Institute Genome Sequencing Platform"/>
            <consortium name="Broad Institute Genome Sequencing Center for Infectious Disease"/>
            <person name="Ma L.-J."/>
            <person name="Dead R."/>
            <person name="Young S."/>
            <person name="Zeng Q."/>
            <person name="Koehrsen M."/>
            <person name="Alvarado L."/>
            <person name="Berlin A."/>
            <person name="Chapman S.B."/>
            <person name="Chen Z."/>
            <person name="Freedman E."/>
            <person name="Gellesch M."/>
            <person name="Goldberg J."/>
            <person name="Griggs A."/>
            <person name="Gujja S."/>
            <person name="Heilman E.R."/>
            <person name="Heiman D."/>
            <person name="Hepburn T."/>
            <person name="Howarth C."/>
            <person name="Jen D."/>
            <person name="Larson L."/>
            <person name="Mehta T."/>
            <person name="Neiman D."/>
            <person name="Pearson M."/>
            <person name="Roberts A."/>
            <person name="Saif S."/>
            <person name="Shea T."/>
            <person name="Shenoy N."/>
            <person name="Sisk P."/>
            <person name="Stolte C."/>
            <person name="Sykes S."/>
            <person name="Walk T."/>
            <person name="White J."/>
            <person name="Yandava C."/>
            <person name="Haas B."/>
            <person name="Nusbaum C."/>
            <person name="Birren B."/>
        </authorList>
    </citation>
    <scope>NUCLEOTIDE SEQUENCE</scope>
    <source>
        <strain evidence="1">R3-111a-1</strain>
    </source>
</reference>
<reference evidence="2" key="4">
    <citation type="journal article" date="2015" name="G3 (Bethesda)">
        <title>Genome sequences of three phytopathogenic species of the Magnaporthaceae family of fungi.</title>
        <authorList>
            <person name="Okagaki L.H."/>
            <person name="Nunes C.C."/>
            <person name="Sailsbery J."/>
            <person name="Clay B."/>
            <person name="Brown D."/>
            <person name="John T."/>
            <person name="Oh Y."/>
            <person name="Young N."/>
            <person name="Fitzgerald M."/>
            <person name="Haas B.J."/>
            <person name="Zeng Q."/>
            <person name="Young S."/>
            <person name="Adiconis X."/>
            <person name="Fan L."/>
            <person name="Levin J.Z."/>
            <person name="Mitchell T.K."/>
            <person name="Okubara P.A."/>
            <person name="Farman M.L."/>
            <person name="Kohn L.M."/>
            <person name="Birren B."/>
            <person name="Ma L.-J."/>
            <person name="Dean R.A."/>
        </authorList>
    </citation>
    <scope>NUCLEOTIDE SEQUENCE</scope>
    <source>
        <strain evidence="2">R3-111a-1</strain>
    </source>
</reference>
<reference evidence="3" key="1">
    <citation type="submission" date="2010-07" db="EMBL/GenBank/DDBJ databases">
        <title>The genome sequence of Gaeumannomyces graminis var. tritici strain R3-111a-1.</title>
        <authorList>
            <consortium name="The Broad Institute Genome Sequencing Platform"/>
            <person name="Ma L.-J."/>
            <person name="Dead R."/>
            <person name="Young S."/>
            <person name="Zeng Q."/>
            <person name="Koehrsen M."/>
            <person name="Alvarado L."/>
            <person name="Berlin A."/>
            <person name="Chapman S.B."/>
            <person name="Chen Z."/>
            <person name="Freedman E."/>
            <person name="Gellesch M."/>
            <person name="Goldberg J."/>
            <person name="Griggs A."/>
            <person name="Gujja S."/>
            <person name="Heilman E.R."/>
            <person name="Heiman D."/>
            <person name="Hepburn T."/>
            <person name="Howarth C."/>
            <person name="Jen D."/>
            <person name="Larson L."/>
            <person name="Mehta T."/>
            <person name="Neiman D."/>
            <person name="Pearson M."/>
            <person name="Roberts A."/>
            <person name="Saif S."/>
            <person name="Shea T."/>
            <person name="Shenoy N."/>
            <person name="Sisk P."/>
            <person name="Stolte C."/>
            <person name="Sykes S."/>
            <person name="Walk T."/>
            <person name="White J."/>
            <person name="Yandava C."/>
            <person name="Haas B."/>
            <person name="Nusbaum C."/>
            <person name="Birren B."/>
        </authorList>
    </citation>
    <scope>NUCLEOTIDE SEQUENCE [LARGE SCALE GENOMIC DNA]</scope>
    <source>
        <strain evidence="3">R3-111a-1</strain>
    </source>
</reference>
<keyword evidence="3" id="KW-1185">Reference proteome</keyword>
<sequence>MQRQYCGRIVDECSANASRKGPPWRVHGLALLAAHRTADLCSSCLAKPACFQPKTWHPITHLPPRMLQTENEAATHAARAAVMSRNHRQRVFGHVYDASGRARANILGPEKAVPEVSLREGVSERTLFPFVRITQCCAAPSLSRLRAHQVVSLAGRQSATQRWLGGSTCSTEPFAGWEAAFSSPFRASALRSLHALTG</sequence>
<evidence type="ECO:0000313" key="1">
    <source>
        <dbReference type="EMBL" id="EJT68178.1"/>
    </source>
</evidence>
<reference evidence="2" key="5">
    <citation type="submission" date="2018-04" db="UniProtKB">
        <authorList>
            <consortium name="EnsemblFungi"/>
        </authorList>
    </citation>
    <scope>IDENTIFICATION</scope>
    <source>
        <strain evidence="2">R3-111a-1</strain>
    </source>
</reference>
<dbReference type="EMBL" id="GL385589">
    <property type="protein sequence ID" value="EJT68178.1"/>
    <property type="molecule type" value="Genomic_DNA"/>
</dbReference>
<evidence type="ECO:0000313" key="3">
    <source>
        <dbReference type="Proteomes" id="UP000006039"/>
    </source>
</evidence>
<dbReference type="RefSeq" id="XP_009230434.1">
    <property type="nucleotide sequence ID" value="XM_009232170.1"/>
</dbReference>
<proteinExistence type="predicted"/>
<accession>J3PL09</accession>
<dbReference type="Proteomes" id="UP000006039">
    <property type="component" value="Unassembled WGS sequence"/>
</dbReference>
<dbReference type="GeneID" id="20354701"/>
<gene>
    <name evidence="2" type="primary">20354701</name>
    <name evidence="1" type="ORF">GGTG_14243</name>
</gene>
<organism evidence="1">
    <name type="scientific">Gaeumannomyces tritici (strain R3-111a-1)</name>
    <name type="common">Wheat and barley take-all root rot fungus</name>
    <name type="synonym">Gaeumannomyces graminis var. tritici</name>
    <dbReference type="NCBI Taxonomy" id="644352"/>
    <lineage>
        <taxon>Eukaryota</taxon>
        <taxon>Fungi</taxon>
        <taxon>Dikarya</taxon>
        <taxon>Ascomycota</taxon>
        <taxon>Pezizomycotina</taxon>
        <taxon>Sordariomycetes</taxon>
        <taxon>Sordariomycetidae</taxon>
        <taxon>Magnaporthales</taxon>
        <taxon>Magnaporthaceae</taxon>
        <taxon>Gaeumannomyces</taxon>
    </lineage>
</organism>
<dbReference type="EnsemblFungi" id="EJT68178">
    <property type="protein sequence ID" value="EJT68178"/>
    <property type="gene ID" value="GGTG_14243"/>
</dbReference>
<dbReference type="VEuPathDB" id="FungiDB:GGTG_14243"/>
<dbReference type="HOGENOM" id="CLU_1378200_0_0_1"/>
<evidence type="ECO:0000313" key="2">
    <source>
        <dbReference type="EnsemblFungi" id="EJT68178"/>
    </source>
</evidence>
<protein>
    <submittedName>
        <fullName evidence="1 2">Uncharacterized protein</fullName>
    </submittedName>
</protein>